<dbReference type="Proteomes" id="UP000199230">
    <property type="component" value="Unassembled WGS sequence"/>
</dbReference>
<dbReference type="InterPro" id="IPR032531">
    <property type="entry name" value="DUF4956"/>
</dbReference>
<keyword evidence="1" id="KW-0812">Transmembrane</keyword>
<sequence>MGTHCDASPTLDCDQPTNFLNGGINMEQLTELLRLHEIGARATAVEVLFTIFICFVLQMIIGYTYIRTHKGRFYSQSFVHTMVIVGVVISVIIIVIGSNIARAFSLAGALSIIRFRSAIRDPRDVAFIFFSMGVGLACGSGLFTAAALLTILLSLMIFILEGTDFGRREDKAKLLKITIPENLNYEGLYDDVLRKFTDESTFLSVRTTSLGTMFELVYSVKIKRGISEKEMLDEVRARNGNLNVSLILDQQMME</sequence>
<protein>
    <submittedName>
        <fullName evidence="2">MFS transporter</fullName>
    </submittedName>
</protein>
<evidence type="ECO:0000256" key="1">
    <source>
        <dbReference type="SAM" id="Phobius"/>
    </source>
</evidence>
<keyword evidence="1" id="KW-1133">Transmembrane helix</keyword>
<dbReference type="Pfam" id="PF16316">
    <property type="entry name" value="DUF4956"/>
    <property type="match status" value="1"/>
</dbReference>
<proteinExistence type="predicted"/>
<dbReference type="EMBL" id="FNPV01000006">
    <property type="protein sequence ID" value="SDY99424.1"/>
    <property type="molecule type" value="Genomic_DNA"/>
</dbReference>
<dbReference type="STRING" id="159292.SAMN05192546_106165"/>
<organism evidence="2 3">
    <name type="scientific">Tindallia californiensis</name>
    <dbReference type="NCBI Taxonomy" id="159292"/>
    <lineage>
        <taxon>Bacteria</taxon>
        <taxon>Bacillati</taxon>
        <taxon>Bacillota</taxon>
        <taxon>Clostridia</taxon>
        <taxon>Peptostreptococcales</taxon>
        <taxon>Tindalliaceae</taxon>
        <taxon>Tindallia</taxon>
    </lineage>
</organism>
<keyword evidence="1" id="KW-0472">Membrane</keyword>
<accession>A0A1H3PE50</accession>
<reference evidence="2 3" key="1">
    <citation type="submission" date="2016-10" db="EMBL/GenBank/DDBJ databases">
        <authorList>
            <person name="de Groot N.N."/>
        </authorList>
    </citation>
    <scope>NUCLEOTIDE SEQUENCE [LARGE SCALE GENOMIC DNA]</scope>
    <source>
        <strain evidence="2 3">APO</strain>
    </source>
</reference>
<feature type="transmembrane region" description="Helical" evidence="1">
    <location>
        <begin position="47"/>
        <end position="66"/>
    </location>
</feature>
<dbReference type="AlphaFoldDB" id="A0A1H3PE50"/>
<feature type="transmembrane region" description="Helical" evidence="1">
    <location>
        <begin position="125"/>
        <end position="158"/>
    </location>
</feature>
<evidence type="ECO:0000313" key="2">
    <source>
        <dbReference type="EMBL" id="SDY99424.1"/>
    </source>
</evidence>
<keyword evidence="3" id="KW-1185">Reference proteome</keyword>
<feature type="transmembrane region" description="Helical" evidence="1">
    <location>
        <begin position="78"/>
        <end position="105"/>
    </location>
</feature>
<gene>
    <name evidence="2" type="ORF">SAMN05192546_106165</name>
</gene>
<name>A0A1H3PE50_9FIRM</name>
<evidence type="ECO:0000313" key="3">
    <source>
        <dbReference type="Proteomes" id="UP000199230"/>
    </source>
</evidence>